<sequence length="303" mass="34898">MSEINNEKIQQKIDQVKARFEERIEKIKKEGAQKINEITDDSPDPNGFEAVLDATFDVKWKNTSIKFDIPKFSMEREIIKFHIPEVRMELKSIKFDVPAVRMVRTCLFKKPEITVKGIKVYTKMTCVYGDKPETYMKTIEIKTDIPKFTSKLQEISFDKPVVRMETTEIILKLPQFYLKKISTQIEQQENEIEDVSQDMSAKIALAEKDMQMSLQSEIAQEISKMNDEIGSQLLAERENVCSYYDDAIAKTKAAIKSLKENNATDEVASLENELSKIIEDYKTILNNIDEGLTKATIPDLVFN</sequence>
<dbReference type="Proteomes" id="UP001629059">
    <property type="component" value="Unassembled WGS sequence"/>
</dbReference>
<feature type="coiled-coil region" evidence="1">
    <location>
        <begin position="260"/>
        <end position="287"/>
    </location>
</feature>
<dbReference type="RefSeq" id="WP_408073859.1">
    <property type="nucleotide sequence ID" value="NZ_JBELQB010000003.1"/>
</dbReference>
<gene>
    <name evidence="2" type="ORF">ABS768_04905</name>
</gene>
<keyword evidence="1" id="KW-0175">Coiled coil</keyword>
<feature type="coiled-coil region" evidence="1">
    <location>
        <begin position="178"/>
        <end position="205"/>
    </location>
</feature>
<evidence type="ECO:0000313" key="2">
    <source>
        <dbReference type="EMBL" id="MFL9836826.1"/>
    </source>
</evidence>
<dbReference type="EMBL" id="JBELQB010000003">
    <property type="protein sequence ID" value="MFL9836826.1"/>
    <property type="molecule type" value="Genomic_DNA"/>
</dbReference>
<accession>A0ABW8Y9F0</accession>
<feature type="coiled-coil region" evidence="1">
    <location>
        <begin position="6"/>
        <end position="37"/>
    </location>
</feature>
<evidence type="ECO:0000313" key="3">
    <source>
        <dbReference type="Proteomes" id="UP001629059"/>
    </source>
</evidence>
<comment type="caution">
    <text evidence="2">The sequence shown here is derived from an EMBL/GenBank/DDBJ whole genome shotgun (WGS) entry which is preliminary data.</text>
</comment>
<reference evidence="2 3" key="1">
    <citation type="submission" date="2024-06" db="EMBL/GenBank/DDBJ databases">
        <authorList>
            <person name="Kaempfer P."/>
            <person name="Viver T."/>
        </authorList>
    </citation>
    <scope>NUCLEOTIDE SEQUENCE [LARGE SCALE GENOMIC DNA]</scope>
    <source>
        <strain evidence="2 3">ST-75</strain>
    </source>
</reference>
<organism evidence="2 3">
    <name type="scientific">Flavobacterium rhizophilum</name>
    <dbReference type="NCBI Taxonomy" id="3163296"/>
    <lineage>
        <taxon>Bacteria</taxon>
        <taxon>Pseudomonadati</taxon>
        <taxon>Bacteroidota</taxon>
        <taxon>Flavobacteriia</taxon>
        <taxon>Flavobacteriales</taxon>
        <taxon>Flavobacteriaceae</taxon>
        <taxon>Flavobacterium</taxon>
    </lineage>
</organism>
<evidence type="ECO:0000256" key="1">
    <source>
        <dbReference type="SAM" id="Coils"/>
    </source>
</evidence>
<proteinExistence type="predicted"/>
<protein>
    <submittedName>
        <fullName evidence="2">Uncharacterized protein</fullName>
    </submittedName>
</protein>
<name>A0ABW8Y9F0_9FLAO</name>
<keyword evidence="3" id="KW-1185">Reference proteome</keyword>